<dbReference type="EMBL" id="CDMZ01001369">
    <property type="protein sequence ID" value="CEM31559.1"/>
    <property type="molecule type" value="Genomic_DNA"/>
</dbReference>
<dbReference type="SUPFAM" id="SSF103481">
    <property type="entry name" value="Multidrug resistance efflux transporter EmrE"/>
    <property type="match status" value="1"/>
</dbReference>
<dbReference type="InterPro" id="IPR007271">
    <property type="entry name" value="Nuc_sug_transpt"/>
</dbReference>
<evidence type="ECO:0000256" key="5">
    <source>
        <dbReference type="SAM" id="MobiDB-lite"/>
    </source>
</evidence>
<evidence type="ECO:0000256" key="3">
    <source>
        <dbReference type="ARBA" id="ARBA00022989"/>
    </source>
</evidence>
<feature type="region of interest" description="Disordered" evidence="5">
    <location>
        <begin position="404"/>
        <end position="570"/>
    </location>
</feature>
<feature type="transmembrane region" description="Helical" evidence="6">
    <location>
        <begin position="163"/>
        <end position="180"/>
    </location>
</feature>
<keyword evidence="2 6" id="KW-0812">Transmembrane</keyword>
<dbReference type="PhylomeDB" id="A0A0G4GMY4"/>
<protein>
    <submittedName>
        <fullName evidence="7">Uncharacterized protein</fullName>
    </submittedName>
</protein>
<feature type="transmembrane region" description="Helical" evidence="6">
    <location>
        <begin position="61"/>
        <end position="84"/>
    </location>
</feature>
<feature type="transmembrane region" description="Helical" evidence="6">
    <location>
        <begin position="325"/>
        <end position="345"/>
    </location>
</feature>
<feature type="transmembrane region" description="Helical" evidence="6">
    <location>
        <begin position="252"/>
        <end position="272"/>
    </location>
</feature>
<dbReference type="GO" id="GO:0000139">
    <property type="term" value="C:Golgi membrane"/>
    <property type="evidence" value="ECO:0007669"/>
    <property type="project" value="InterPro"/>
</dbReference>
<feature type="transmembrane region" description="Helical" evidence="6">
    <location>
        <begin position="139"/>
        <end position="156"/>
    </location>
</feature>
<comment type="subcellular location">
    <subcellularLocation>
        <location evidence="1">Membrane</location>
        <topology evidence="1">Multi-pass membrane protein</topology>
    </subcellularLocation>
</comment>
<dbReference type="InterPro" id="IPR037185">
    <property type="entry name" value="EmrE-like"/>
</dbReference>
<dbReference type="VEuPathDB" id="CryptoDB:Cvel_4937"/>
<dbReference type="NCBIfam" id="TIGR00803">
    <property type="entry name" value="nst"/>
    <property type="match status" value="2"/>
</dbReference>
<evidence type="ECO:0000256" key="4">
    <source>
        <dbReference type="ARBA" id="ARBA00023136"/>
    </source>
</evidence>
<dbReference type="PANTHER" id="PTHR10231">
    <property type="entry name" value="NUCLEOTIDE-SUGAR TRANSMEMBRANE TRANSPORTER"/>
    <property type="match status" value="1"/>
</dbReference>
<feature type="region of interest" description="Disordered" evidence="5">
    <location>
        <begin position="1"/>
        <end position="20"/>
    </location>
</feature>
<keyword evidence="4 6" id="KW-0472">Membrane</keyword>
<reference evidence="7" key="1">
    <citation type="submission" date="2014-11" db="EMBL/GenBank/DDBJ databases">
        <authorList>
            <person name="Otto D Thomas"/>
            <person name="Naeem Raeece"/>
        </authorList>
    </citation>
    <scope>NUCLEOTIDE SEQUENCE</scope>
</reference>
<name>A0A0G4GMY4_9ALVE</name>
<evidence type="ECO:0000256" key="6">
    <source>
        <dbReference type="SAM" id="Phobius"/>
    </source>
</evidence>
<feature type="transmembrane region" description="Helical" evidence="6">
    <location>
        <begin position="284"/>
        <end position="305"/>
    </location>
</feature>
<keyword evidence="3 6" id="KW-1133">Transmembrane helix</keyword>
<dbReference type="GO" id="GO:0015165">
    <property type="term" value="F:pyrimidine nucleotide-sugar transmembrane transporter activity"/>
    <property type="evidence" value="ECO:0007669"/>
    <property type="project" value="InterPro"/>
</dbReference>
<evidence type="ECO:0000256" key="2">
    <source>
        <dbReference type="ARBA" id="ARBA00022692"/>
    </source>
</evidence>
<evidence type="ECO:0000313" key="7">
    <source>
        <dbReference type="EMBL" id="CEM31559.1"/>
    </source>
</evidence>
<proteinExistence type="predicted"/>
<dbReference type="Pfam" id="PF04142">
    <property type="entry name" value="Nuc_sug_transp"/>
    <property type="match status" value="1"/>
</dbReference>
<gene>
    <name evidence="7" type="ORF">Cvel_4937</name>
</gene>
<feature type="transmembrane region" description="Helical" evidence="6">
    <location>
        <begin position="96"/>
        <end position="119"/>
    </location>
</feature>
<feature type="region of interest" description="Disordered" evidence="5">
    <location>
        <begin position="183"/>
        <end position="231"/>
    </location>
</feature>
<feature type="transmembrane region" description="Helical" evidence="6">
    <location>
        <begin position="352"/>
        <end position="373"/>
    </location>
</feature>
<feature type="compositionally biased region" description="Low complexity" evidence="5">
    <location>
        <begin position="185"/>
        <end position="198"/>
    </location>
</feature>
<organism evidence="7">
    <name type="scientific">Chromera velia CCMP2878</name>
    <dbReference type="NCBI Taxonomy" id="1169474"/>
    <lineage>
        <taxon>Eukaryota</taxon>
        <taxon>Sar</taxon>
        <taxon>Alveolata</taxon>
        <taxon>Colpodellida</taxon>
        <taxon>Chromeraceae</taxon>
        <taxon>Chromera</taxon>
    </lineage>
</organism>
<feature type="compositionally biased region" description="Low complexity" evidence="5">
    <location>
        <begin position="536"/>
        <end position="545"/>
    </location>
</feature>
<sequence length="570" mass="60492">MSIKLRLPSLQESSGSAGGLTEEEEAEQQCLKWTSLLILVAQNSALTIVLCLSRQKGAKLYFVSTAVTLGELFKLVVSLVVYVLQERKSRGELFSWTRIVTTIFNKSILLLFVPAVAYTIQNNLQYVAATHLDAATFQITYQMKILTTALCSVLLLGRRLTWIQWFSLFLLTLGVAAVQMPTGSPAPSSSSIVENSNESNDRRHSSPLQPRAPSAGGRGGDRGEAEEFDGDGETATVASVLEVFDEFVPSEFVGLASVTGACLLSGFAGVWLEKVLKQSRTALWARNVQMALISLPPAVVFGNILSDGMGILDKGFFFGYNSMTWFAVFFQASGGLIVASVVKYADNILKGFATSISILISTAFTFFLFEAFHLTVLKAVGALMVILATILFSIGAAPAPLSRPPSPIHSLEAPPSPTKARVSPPTSRTPLLPDFKVEDFEGGNGEGAWVRRGESATGTSYSVASSSALKGGERGRPIPSSSSSFPSPSPSPSQQPQERKERDKEGGTASVDRGDRIVNGKSGSGSKNEGGGGAKSGSSMSVLSSPPQREEDAVPEGGGGGRSELRQSTG</sequence>
<accession>A0A0G4GMY4</accession>
<feature type="compositionally biased region" description="Polar residues" evidence="5">
    <location>
        <begin position="456"/>
        <end position="468"/>
    </location>
</feature>
<feature type="compositionally biased region" description="Basic and acidic residues" evidence="5">
    <location>
        <begin position="497"/>
        <end position="518"/>
    </location>
</feature>
<feature type="transmembrane region" description="Helical" evidence="6">
    <location>
        <begin position="379"/>
        <end position="401"/>
    </location>
</feature>
<dbReference type="AlphaFoldDB" id="A0A0G4GMY4"/>
<evidence type="ECO:0000256" key="1">
    <source>
        <dbReference type="ARBA" id="ARBA00004141"/>
    </source>
</evidence>